<proteinExistence type="inferred from homology"/>
<evidence type="ECO:0000256" key="8">
    <source>
        <dbReference type="SAM" id="Phobius"/>
    </source>
</evidence>
<evidence type="ECO:0000256" key="7">
    <source>
        <dbReference type="RuleBase" id="RU361156"/>
    </source>
</evidence>
<gene>
    <name evidence="9" type="ORF">N0F65_005550</name>
</gene>
<keyword evidence="4" id="KW-0732">Signal</keyword>
<evidence type="ECO:0000313" key="9">
    <source>
        <dbReference type="EMBL" id="DAZ97578.1"/>
    </source>
</evidence>
<keyword evidence="8" id="KW-1133">Transmembrane helix</keyword>
<dbReference type="InterPro" id="IPR018202">
    <property type="entry name" value="Ser_caboxypep_ser_AS"/>
</dbReference>
<evidence type="ECO:0000313" key="10">
    <source>
        <dbReference type="Proteomes" id="UP001146120"/>
    </source>
</evidence>
<dbReference type="InterPro" id="IPR001563">
    <property type="entry name" value="Peptidase_S10"/>
</dbReference>
<name>A0AAV2YUS6_9STRA</name>
<evidence type="ECO:0000256" key="1">
    <source>
        <dbReference type="ARBA" id="ARBA00009431"/>
    </source>
</evidence>
<dbReference type="EMBL" id="DAKRPA010000131">
    <property type="protein sequence ID" value="DAZ97578.1"/>
    <property type="molecule type" value="Genomic_DNA"/>
</dbReference>
<evidence type="ECO:0000256" key="2">
    <source>
        <dbReference type="ARBA" id="ARBA00022645"/>
    </source>
</evidence>
<evidence type="ECO:0000256" key="6">
    <source>
        <dbReference type="ARBA" id="ARBA00023180"/>
    </source>
</evidence>
<feature type="transmembrane region" description="Helical" evidence="8">
    <location>
        <begin position="38"/>
        <end position="59"/>
    </location>
</feature>
<keyword evidence="3 7" id="KW-0645">Protease</keyword>
<dbReference type="PANTHER" id="PTHR11802:SF3">
    <property type="entry name" value="RETINOID-INDUCIBLE SERINE CARBOXYPEPTIDASE"/>
    <property type="match status" value="1"/>
</dbReference>
<keyword evidence="8" id="KW-0812">Transmembrane</keyword>
<evidence type="ECO:0000256" key="5">
    <source>
        <dbReference type="ARBA" id="ARBA00022801"/>
    </source>
</evidence>
<evidence type="ECO:0000256" key="4">
    <source>
        <dbReference type="ARBA" id="ARBA00022729"/>
    </source>
</evidence>
<dbReference type="Proteomes" id="UP001146120">
    <property type="component" value="Unassembled WGS sequence"/>
</dbReference>
<dbReference type="InterPro" id="IPR029058">
    <property type="entry name" value="AB_hydrolase_fold"/>
</dbReference>
<organism evidence="9 10">
    <name type="scientific">Lagenidium giganteum</name>
    <dbReference type="NCBI Taxonomy" id="4803"/>
    <lineage>
        <taxon>Eukaryota</taxon>
        <taxon>Sar</taxon>
        <taxon>Stramenopiles</taxon>
        <taxon>Oomycota</taxon>
        <taxon>Peronosporomycetes</taxon>
        <taxon>Pythiales</taxon>
        <taxon>Pythiaceae</taxon>
    </lineage>
</organism>
<dbReference type="EC" id="3.4.16.-" evidence="7"/>
<reference evidence="9" key="2">
    <citation type="journal article" date="2023" name="Microbiol Resour">
        <title>Decontamination and Annotation of the Draft Genome Sequence of the Oomycete Lagenidium giganteum ARSEF 373.</title>
        <authorList>
            <person name="Morgan W.R."/>
            <person name="Tartar A."/>
        </authorList>
    </citation>
    <scope>NUCLEOTIDE SEQUENCE</scope>
    <source>
        <strain evidence="9">ARSEF 373</strain>
    </source>
</reference>
<comment type="caution">
    <text evidence="9">The sequence shown here is derived from an EMBL/GenBank/DDBJ whole genome shotgun (WGS) entry which is preliminary data.</text>
</comment>
<keyword evidence="5 7" id="KW-0378">Hydrolase</keyword>
<keyword evidence="6" id="KW-0325">Glycoprotein</keyword>
<keyword evidence="2 7" id="KW-0121">Carboxypeptidase</keyword>
<dbReference type="GO" id="GO:0004185">
    <property type="term" value="F:serine-type carboxypeptidase activity"/>
    <property type="evidence" value="ECO:0007669"/>
    <property type="project" value="UniProtKB-UniRule"/>
</dbReference>
<keyword evidence="10" id="KW-1185">Reference proteome</keyword>
<dbReference type="AlphaFoldDB" id="A0AAV2YUS6"/>
<dbReference type="SUPFAM" id="SSF53474">
    <property type="entry name" value="alpha/beta-Hydrolases"/>
    <property type="match status" value="1"/>
</dbReference>
<sequence>MRTSTPLCRTPPAAAHVPARVRYRKQPLRLRCLEDAQARLYTGVSVTILTLVCVTMLLISSGHSDNKMNDRDGFDSSNTPALRDMALGGVHLAASPPQADDDSADYEPKDRVMFVPGFGTPLEKQYAGLVMVNSLAQGQLFYWFFETRDEAKKTSPDTPIIMWLNGGPGASSMTGLMTEMGPYRIMADGKLVSHPQSWTNLGHMIFFDQPVGTGYSSVRDDNGHVSTQEEMAEQLYRALLGFYARHPEYRNNPLYVCGESYAGKYVPYISHYIHQQRQAPTPAPSTNDDSDDMDGFQVNLQGIAIGNGIMWPVLQTRSVPDFAIALGLIDLQEYERANVAISSCEEFHREGRHIDAFRVCQSVEDEHRKLNSSMPTEYGVGHPQIYKVAGIPFVYDVRKEKDEFGALTKVLSSYFNNDDVRRALNVPSGTPWNSVDGSAYGISETAPSLARHLLNDEMLDVPIDVFRDLLDNYQFLFYAGNMDGSSCNNLGISRMIDRLAWKGTVTYRSAPRKPWVVNGRTAGLAKTTGNMSYVVVTNSGHLVPTDQPDAALDMMRRFINGEPFFV</sequence>
<dbReference type="GO" id="GO:0006508">
    <property type="term" value="P:proteolysis"/>
    <property type="evidence" value="ECO:0007669"/>
    <property type="project" value="UniProtKB-KW"/>
</dbReference>
<evidence type="ECO:0000256" key="3">
    <source>
        <dbReference type="ARBA" id="ARBA00022670"/>
    </source>
</evidence>
<dbReference type="PANTHER" id="PTHR11802">
    <property type="entry name" value="SERINE PROTEASE FAMILY S10 SERINE CARBOXYPEPTIDASE"/>
    <property type="match status" value="1"/>
</dbReference>
<dbReference type="Gene3D" id="3.40.50.1820">
    <property type="entry name" value="alpha/beta hydrolase"/>
    <property type="match status" value="1"/>
</dbReference>
<comment type="similarity">
    <text evidence="1 7">Belongs to the peptidase S10 family.</text>
</comment>
<accession>A0AAV2YUS6</accession>
<dbReference type="Pfam" id="PF00450">
    <property type="entry name" value="Peptidase_S10"/>
    <property type="match status" value="1"/>
</dbReference>
<dbReference type="PRINTS" id="PR00724">
    <property type="entry name" value="CRBOXYPTASEC"/>
</dbReference>
<reference evidence="9" key="1">
    <citation type="submission" date="2022-11" db="EMBL/GenBank/DDBJ databases">
        <authorList>
            <person name="Morgan W.R."/>
            <person name="Tartar A."/>
        </authorList>
    </citation>
    <scope>NUCLEOTIDE SEQUENCE</scope>
    <source>
        <strain evidence="9">ARSEF 373</strain>
    </source>
</reference>
<dbReference type="PROSITE" id="PS00131">
    <property type="entry name" value="CARBOXYPEPT_SER_SER"/>
    <property type="match status" value="1"/>
</dbReference>
<keyword evidence="8" id="KW-0472">Membrane</keyword>
<protein>
    <recommendedName>
        <fullName evidence="7">Carboxypeptidase</fullName>
        <ecNumber evidence="7">3.4.16.-</ecNumber>
    </recommendedName>
</protein>